<organism evidence="2">
    <name type="scientific">marine metagenome</name>
    <dbReference type="NCBI Taxonomy" id="408172"/>
    <lineage>
        <taxon>unclassified sequences</taxon>
        <taxon>metagenomes</taxon>
        <taxon>ecological metagenomes</taxon>
    </lineage>
</organism>
<dbReference type="InterPro" id="IPR001509">
    <property type="entry name" value="Epimerase_deHydtase"/>
</dbReference>
<evidence type="ECO:0000259" key="1">
    <source>
        <dbReference type="Pfam" id="PF01370"/>
    </source>
</evidence>
<dbReference type="AlphaFoldDB" id="A0A381SV66"/>
<protein>
    <recommendedName>
        <fullName evidence="1">NAD-dependent epimerase/dehydratase domain-containing protein</fullName>
    </recommendedName>
</protein>
<feature type="domain" description="NAD-dependent epimerase/dehydratase" evidence="1">
    <location>
        <begin position="29"/>
        <end position="157"/>
    </location>
</feature>
<gene>
    <name evidence="2" type="ORF">METZ01_LOCUS60764</name>
</gene>
<proteinExistence type="predicted"/>
<sequence>MNILMTSAASATAQVIADSPADSHMIRLTDLSQNANGEMIDNDLDHGSLTDDLVSGIDAIINIGYKGQSGTDTHLMDYHTRCTYNLLAAASGAGVSRFINISTLRLYENHEENLVVTERWRTDPSAEDIAILGAHMTEVVCKEFARDRLIDVVNLRFGWPFVETILPDSPHTAVITHDLITATVTESLLSDQLGPWQDVHVQSPVKHQRFITNTVAKIFPNLADRLRQ</sequence>
<dbReference type="EMBL" id="UINC01003621">
    <property type="protein sequence ID" value="SVA07910.1"/>
    <property type="molecule type" value="Genomic_DNA"/>
</dbReference>
<evidence type="ECO:0000313" key="2">
    <source>
        <dbReference type="EMBL" id="SVA07910.1"/>
    </source>
</evidence>
<reference evidence="2" key="1">
    <citation type="submission" date="2018-05" db="EMBL/GenBank/DDBJ databases">
        <authorList>
            <person name="Lanie J.A."/>
            <person name="Ng W.-L."/>
            <person name="Kazmierczak K.M."/>
            <person name="Andrzejewski T.M."/>
            <person name="Davidsen T.M."/>
            <person name="Wayne K.J."/>
            <person name="Tettelin H."/>
            <person name="Glass J.I."/>
            <person name="Rusch D."/>
            <person name="Podicherti R."/>
            <person name="Tsui H.-C.T."/>
            <person name="Winkler M.E."/>
        </authorList>
    </citation>
    <scope>NUCLEOTIDE SEQUENCE</scope>
</reference>
<dbReference type="Gene3D" id="3.40.50.720">
    <property type="entry name" value="NAD(P)-binding Rossmann-like Domain"/>
    <property type="match status" value="1"/>
</dbReference>
<dbReference type="SUPFAM" id="SSF51735">
    <property type="entry name" value="NAD(P)-binding Rossmann-fold domains"/>
    <property type="match status" value="1"/>
</dbReference>
<dbReference type="InterPro" id="IPR036291">
    <property type="entry name" value="NAD(P)-bd_dom_sf"/>
</dbReference>
<dbReference type="Pfam" id="PF01370">
    <property type="entry name" value="Epimerase"/>
    <property type="match status" value="1"/>
</dbReference>
<accession>A0A381SV66</accession>
<name>A0A381SV66_9ZZZZ</name>